<name>A0A0A0RSK7_9CAUD</name>
<dbReference type="KEGG" id="vg:24608078"/>
<keyword evidence="2" id="KW-1185">Reference proteome</keyword>
<dbReference type="Proteomes" id="UP000030207">
    <property type="component" value="Segment"/>
</dbReference>
<dbReference type="InterPro" id="IPR056931">
    <property type="entry name" value="D14-like"/>
</dbReference>
<gene>
    <name evidence="1" type="ORF">CPT_Moonbeam103</name>
</gene>
<proteinExistence type="predicted"/>
<accession>A0A0A0RSK7</accession>
<sequence>MASQGRGAKQKGSSYELKVAKFMTGWWGGNFNRTPGSGGMRWGTDQSIAGDIVPPKGMIFPFVIECKKHEGWVMDNVLLNTGKPREWFSQVVTDARRVKRTPLLIFSRNRAKDFVMLPYEDTLWSVLNGTRVRNIMRTTVEIKTLQDDFQYFDVMVTTLDCLSLVPLDMLVEYGKTVEWDAYADQYE</sequence>
<protein>
    <recommendedName>
        <fullName evidence="3">Resolvase</fullName>
    </recommendedName>
</protein>
<evidence type="ECO:0000313" key="1">
    <source>
        <dbReference type="EMBL" id="AIW03501.1"/>
    </source>
</evidence>
<organism evidence="1 2">
    <name type="scientific">Bacillus phage Moonbeam</name>
    <dbReference type="NCBI Taxonomy" id="1540091"/>
    <lineage>
        <taxon>Viruses</taxon>
        <taxon>Duplodnaviria</taxon>
        <taxon>Heunggongvirae</taxon>
        <taxon>Uroviricota</taxon>
        <taxon>Caudoviricetes</taxon>
        <taxon>Herelleviridae</taxon>
        <taxon>Bastillevirinae</taxon>
        <taxon>Moonbeamvirus</taxon>
        <taxon>Moonbeamvirus moonbeam</taxon>
    </lineage>
</organism>
<evidence type="ECO:0008006" key="3">
    <source>
        <dbReference type="Google" id="ProtNLM"/>
    </source>
</evidence>
<dbReference type="EMBL" id="KM236246">
    <property type="protein sequence ID" value="AIW03501.1"/>
    <property type="molecule type" value="Genomic_DNA"/>
</dbReference>
<dbReference type="RefSeq" id="YP_009151666.1">
    <property type="nucleotide sequence ID" value="NC_027374.1"/>
</dbReference>
<dbReference type="Pfam" id="PF24608">
    <property type="entry name" value="PDDEXK_15"/>
    <property type="match status" value="1"/>
</dbReference>
<dbReference type="OrthoDB" id="17454at10239"/>
<reference evidence="1 2" key="1">
    <citation type="submission" date="2014-07" db="EMBL/GenBank/DDBJ databases">
        <title>Complete Genome of Bacillus megaterium Myophage Moonbeam.</title>
        <authorList>
            <person name="Cadungog J.N."/>
            <person name="Khatemi B.E."/>
            <person name="Hernandez A.C."/>
            <person name="Everett G.F.K."/>
        </authorList>
    </citation>
    <scope>NUCLEOTIDE SEQUENCE [LARGE SCALE GENOMIC DNA]</scope>
</reference>
<dbReference type="GeneID" id="24608078"/>
<evidence type="ECO:0000313" key="2">
    <source>
        <dbReference type="Proteomes" id="UP000030207"/>
    </source>
</evidence>